<proteinExistence type="predicted"/>
<evidence type="ECO:0000256" key="1">
    <source>
        <dbReference type="SAM" id="MobiDB-lite"/>
    </source>
</evidence>
<keyword evidence="3" id="KW-1185">Reference proteome</keyword>
<reference evidence="2 3" key="1">
    <citation type="submission" date="2015-09" db="EMBL/GenBank/DDBJ databases">
        <title>Trachymyrmex cornetzi WGS genome.</title>
        <authorList>
            <person name="Nygaard S."/>
            <person name="Hu H."/>
            <person name="Boomsma J."/>
            <person name="Zhang G."/>
        </authorList>
    </citation>
    <scope>NUCLEOTIDE SEQUENCE [LARGE SCALE GENOMIC DNA]</scope>
    <source>
        <strain evidence="2">Tcor2-1</strain>
        <tissue evidence="2">Whole body</tissue>
    </source>
</reference>
<dbReference type="Proteomes" id="UP000078492">
    <property type="component" value="Unassembled WGS sequence"/>
</dbReference>
<feature type="region of interest" description="Disordered" evidence="1">
    <location>
        <begin position="106"/>
        <end position="160"/>
    </location>
</feature>
<feature type="compositionally biased region" description="Low complexity" evidence="1">
    <location>
        <begin position="114"/>
        <end position="134"/>
    </location>
</feature>
<protein>
    <submittedName>
        <fullName evidence="2">Uncharacterized protein</fullName>
    </submittedName>
</protein>
<sequence>ALVMADPQVHYLEYPLPPKVKCYKCYMCLGGEGENRVRDEYSDPPHLLKHLKKDHPGDIIGYKCSECNYKPKGKYPYKDVKAHFTKCHLSLAVDAAGPSTRGSLDECNITAGPSTRSTTSSTTARSKTVAKSAAPITASREARKSGEAAATRRSPMTATVSKPRVVSVEVVRLPVKSTSKAGVQNAAKPVRAPSGIGRRISHTPSCEDIASFLSGSLDGRMRGGGEASLWSSARNAALRQSKRLSLRWAEATEEMELQCQDPRGTAIKIPPGVRGQVVNRLRSAVTKHYCNRLLSKPDQGKVFEVSSRSRVSNHFIRGGSFTRFADWRFIHKARLDVLPLNGARRWETNDKRCQRCGEASETLPHVLCHCGIHSAAIQLRHNAVLHRLWKATRLPGVVRVNQRVEGVSGDLATLRPDLVVRHEPSKSVVICDVTVPFENRWVAFEEARARKLNKYNALAEELQRQGYRVVVTAFVVGALGSLDPRNEAVLRLLRVTAQYASMMRRLMVSDTIRWSRDIYVEHVSGTHQYLAPSRPSGDLLSTPPKAVRRHWLAEERAEEQDAARRVSSVASVA</sequence>
<feature type="non-terminal residue" evidence="2">
    <location>
        <position position="1"/>
    </location>
</feature>
<evidence type="ECO:0000313" key="2">
    <source>
        <dbReference type="EMBL" id="KYN29183.1"/>
    </source>
</evidence>
<dbReference type="AlphaFoldDB" id="A0A195ELT8"/>
<name>A0A195ELT8_9HYME</name>
<feature type="region of interest" description="Disordered" evidence="1">
    <location>
        <begin position="182"/>
        <end position="201"/>
    </location>
</feature>
<accession>A0A195ELT8</accession>
<evidence type="ECO:0000313" key="3">
    <source>
        <dbReference type="Proteomes" id="UP000078492"/>
    </source>
</evidence>
<dbReference type="EMBL" id="KQ978691">
    <property type="protein sequence ID" value="KYN29183.1"/>
    <property type="molecule type" value="Genomic_DNA"/>
</dbReference>
<dbReference type="STRING" id="471704.A0A195ELT8"/>
<gene>
    <name evidence="2" type="ORF">ALC57_01305</name>
</gene>
<organism evidence="2 3">
    <name type="scientific">Trachymyrmex cornetzi</name>
    <dbReference type="NCBI Taxonomy" id="471704"/>
    <lineage>
        <taxon>Eukaryota</taxon>
        <taxon>Metazoa</taxon>
        <taxon>Ecdysozoa</taxon>
        <taxon>Arthropoda</taxon>
        <taxon>Hexapoda</taxon>
        <taxon>Insecta</taxon>
        <taxon>Pterygota</taxon>
        <taxon>Neoptera</taxon>
        <taxon>Endopterygota</taxon>
        <taxon>Hymenoptera</taxon>
        <taxon>Apocrita</taxon>
        <taxon>Aculeata</taxon>
        <taxon>Formicoidea</taxon>
        <taxon>Formicidae</taxon>
        <taxon>Myrmicinae</taxon>
        <taxon>Trachymyrmex</taxon>
    </lineage>
</organism>